<dbReference type="STRING" id="45286.A0A0X8HTD2"/>
<dbReference type="EMBL" id="CP014245">
    <property type="protein sequence ID" value="AMD21461.1"/>
    <property type="molecule type" value="Genomic_DNA"/>
</dbReference>
<gene>
    <name evidence="4" type="ORF">AW171_hschr53412</name>
</gene>
<evidence type="ECO:0000256" key="3">
    <source>
        <dbReference type="ARBA" id="ARBA00023274"/>
    </source>
</evidence>
<dbReference type="OrthoDB" id="432645at2759"/>
<evidence type="ECO:0000313" key="4">
    <source>
        <dbReference type="EMBL" id="AMD21461.1"/>
    </source>
</evidence>
<organism evidence="4 5">
    <name type="scientific">Eremothecium sinecaudum</name>
    <dbReference type="NCBI Taxonomy" id="45286"/>
    <lineage>
        <taxon>Eukaryota</taxon>
        <taxon>Fungi</taxon>
        <taxon>Dikarya</taxon>
        <taxon>Ascomycota</taxon>
        <taxon>Saccharomycotina</taxon>
        <taxon>Saccharomycetes</taxon>
        <taxon>Saccharomycetales</taxon>
        <taxon>Saccharomycetaceae</taxon>
        <taxon>Eremothecium</taxon>
    </lineage>
</organism>
<evidence type="ECO:0000256" key="2">
    <source>
        <dbReference type="ARBA" id="ARBA00022980"/>
    </source>
</evidence>
<dbReference type="GO" id="GO:0005762">
    <property type="term" value="C:mitochondrial large ribosomal subunit"/>
    <property type="evidence" value="ECO:0007669"/>
    <property type="project" value="TreeGrafter"/>
</dbReference>
<dbReference type="GO" id="GO:0003735">
    <property type="term" value="F:structural constituent of ribosome"/>
    <property type="evidence" value="ECO:0007669"/>
    <property type="project" value="InterPro"/>
</dbReference>
<keyword evidence="5" id="KW-1185">Reference proteome</keyword>
<dbReference type="PANTHER" id="PTHR15680:SF9">
    <property type="entry name" value="LARGE RIBOSOMAL SUBUNIT PROTEIN BL19M"/>
    <property type="match status" value="1"/>
</dbReference>
<dbReference type="Proteomes" id="UP000243052">
    <property type="component" value="Chromosome v"/>
</dbReference>
<comment type="similarity">
    <text evidence="1">Belongs to the bacterial ribosomal protein bL19 family.</text>
</comment>
<dbReference type="RefSeq" id="XP_017988457.1">
    <property type="nucleotide sequence ID" value="XM_018132968.1"/>
</dbReference>
<dbReference type="Pfam" id="PF01245">
    <property type="entry name" value="Ribosomal_L19"/>
    <property type="match status" value="1"/>
</dbReference>
<dbReference type="InterPro" id="IPR008991">
    <property type="entry name" value="Translation_prot_SH3-like_sf"/>
</dbReference>
<dbReference type="GeneID" id="28724751"/>
<keyword evidence="3" id="KW-0687">Ribonucleoprotein</keyword>
<proteinExistence type="inferred from homology"/>
<dbReference type="Gene3D" id="2.30.30.790">
    <property type="match status" value="1"/>
</dbReference>
<evidence type="ECO:0000313" key="5">
    <source>
        <dbReference type="Proteomes" id="UP000243052"/>
    </source>
</evidence>
<keyword evidence="2" id="KW-0689">Ribosomal protein</keyword>
<sequence>MFVGRVLPAFSRAATRGYQIVSRTRKVIPVYPPAEVKPSANVLQRLGEANLKVLDPSGAKRKLLAKSGELHLKAGCIVRVVYDSSKCNYNNILGYVLSVTRRQLIQDASILLRNFHFRTAVETRVPIFSPLVERIDIIRMPDGKRRRNKHYYIRNTKLDVGDLEASMRKR</sequence>
<dbReference type="AlphaFoldDB" id="A0A0X8HTD2"/>
<dbReference type="PANTHER" id="PTHR15680">
    <property type="entry name" value="RIBOSOMAL PROTEIN L19"/>
    <property type="match status" value="1"/>
</dbReference>
<reference evidence="4 5" key="1">
    <citation type="submission" date="2016-01" db="EMBL/GenBank/DDBJ databases">
        <title>Genome sequence of the yeast Holleya sinecauda.</title>
        <authorList>
            <person name="Dietrich F.S."/>
        </authorList>
    </citation>
    <scope>NUCLEOTIDE SEQUENCE [LARGE SCALE GENOMIC DNA]</scope>
    <source>
        <strain evidence="4 5">ATCC 58844</strain>
    </source>
</reference>
<accession>A0A0X8HTD2</accession>
<dbReference type="GO" id="GO:0006412">
    <property type="term" value="P:translation"/>
    <property type="evidence" value="ECO:0007669"/>
    <property type="project" value="InterPro"/>
</dbReference>
<protein>
    <submittedName>
        <fullName evidence="4">HER182Cp</fullName>
    </submittedName>
</protein>
<dbReference type="InterPro" id="IPR038657">
    <property type="entry name" value="Ribosomal_bL19_sf"/>
</dbReference>
<dbReference type="InterPro" id="IPR001857">
    <property type="entry name" value="Ribosomal_bL19"/>
</dbReference>
<evidence type="ECO:0000256" key="1">
    <source>
        <dbReference type="ARBA" id="ARBA00005781"/>
    </source>
</evidence>
<dbReference type="SUPFAM" id="SSF50104">
    <property type="entry name" value="Translation proteins SH3-like domain"/>
    <property type="match status" value="1"/>
</dbReference>
<name>A0A0X8HTD2_9SACH</name>